<proteinExistence type="predicted"/>
<evidence type="ECO:0000313" key="2">
    <source>
        <dbReference type="Proteomes" id="UP000184164"/>
    </source>
</evidence>
<keyword evidence="2" id="KW-1185">Reference proteome</keyword>
<dbReference type="RefSeq" id="WP_073003632.1">
    <property type="nucleotide sequence ID" value="NZ_FQUM01000025.1"/>
</dbReference>
<organism evidence="1 2">
    <name type="scientific">Mariniphaga anaerophila</name>
    <dbReference type="NCBI Taxonomy" id="1484053"/>
    <lineage>
        <taxon>Bacteria</taxon>
        <taxon>Pseudomonadati</taxon>
        <taxon>Bacteroidota</taxon>
        <taxon>Bacteroidia</taxon>
        <taxon>Marinilabiliales</taxon>
        <taxon>Prolixibacteraceae</taxon>
        <taxon>Mariniphaga</taxon>
    </lineage>
</organism>
<dbReference type="Proteomes" id="UP000184164">
    <property type="component" value="Unassembled WGS sequence"/>
</dbReference>
<evidence type="ECO:0000313" key="1">
    <source>
        <dbReference type="EMBL" id="SHG04219.1"/>
    </source>
</evidence>
<reference evidence="1 2" key="1">
    <citation type="submission" date="2016-11" db="EMBL/GenBank/DDBJ databases">
        <authorList>
            <person name="Jaros S."/>
            <person name="Januszkiewicz K."/>
            <person name="Wedrychowicz H."/>
        </authorList>
    </citation>
    <scope>NUCLEOTIDE SEQUENCE [LARGE SCALE GENOMIC DNA]</scope>
    <source>
        <strain evidence="1 2">DSM 26910</strain>
    </source>
</reference>
<protein>
    <submittedName>
        <fullName evidence="1">Uncharacterized protein</fullName>
    </submittedName>
</protein>
<dbReference type="AlphaFoldDB" id="A0A1M5GKI1"/>
<sequence>MNIDEKIIKAIEDHETLLIKMKYGLGNELEIEFDPYIYGSDTMQYDFVWGFLPWSNLMYKIMIDFIISVSSTKKKFKIQSDAIYLYAIEEEHRQSVKEMYEPEVRVYAQALTERKTE</sequence>
<accession>A0A1M5GKI1</accession>
<dbReference type="OrthoDB" id="1495587at2"/>
<name>A0A1M5GKI1_9BACT</name>
<gene>
    <name evidence="1" type="ORF">SAMN05444274_1258</name>
</gene>
<dbReference type="EMBL" id="FQUM01000025">
    <property type="protein sequence ID" value="SHG04219.1"/>
    <property type="molecule type" value="Genomic_DNA"/>
</dbReference>